<accession>A0A371HWT3</accession>
<dbReference type="AlphaFoldDB" id="A0A371HWT3"/>
<keyword evidence="2" id="KW-1185">Reference proteome</keyword>
<dbReference type="Proteomes" id="UP000257109">
    <property type="component" value="Unassembled WGS sequence"/>
</dbReference>
<evidence type="ECO:0000313" key="1">
    <source>
        <dbReference type="EMBL" id="RDY07261.1"/>
    </source>
</evidence>
<gene>
    <name evidence="1" type="ORF">CR513_08655</name>
</gene>
<sequence length="239" mass="27376">MESQRCTSHDLDYSSVDLTIVLNLRPYQITLKIHIADENQLLITTTGDNSSSLSNIFVSPSLMSNLISIDQLVDNNCQDQHSMKIIAKEPKVGHLFPIHFLLYPNLSLPLVSCNFAIVDYQVCHKHLGHPNSNVLHDMLKSSFLGNKYTSSLNVVHFDFISFKLEKIVTLGFIFCTQKMKCFLLSNSFIFMFKPNSLPQSKFFALIMEGNTHHTHCRNFYNLMALYLKGHVHQPHNKME</sequence>
<protein>
    <recommendedName>
        <fullName evidence="3">GAG-pre-integrase domain-containing protein</fullName>
    </recommendedName>
</protein>
<dbReference type="EMBL" id="QJKJ01001511">
    <property type="protein sequence ID" value="RDY07261.1"/>
    <property type="molecule type" value="Genomic_DNA"/>
</dbReference>
<evidence type="ECO:0008006" key="3">
    <source>
        <dbReference type="Google" id="ProtNLM"/>
    </source>
</evidence>
<comment type="caution">
    <text evidence="1">The sequence shown here is derived from an EMBL/GenBank/DDBJ whole genome shotgun (WGS) entry which is preliminary data.</text>
</comment>
<reference evidence="1" key="1">
    <citation type="submission" date="2018-05" db="EMBL/GenBank/DDBJ databases">
        <title>Draft genome of Mucuna pruriens seed.</title>
        <authorList>
            <person name="Nnadi N.E."/>
            <person name="Vos R."/>
            <person name="Hasami M.H."/>
            <person name="Devisetty U.K."/>
            <person name="Aguiy J.C."/>
        </authorList>
    </citation>
    <scope>NUCLEOTIDE SEQUENCE [LARGE SCALE GENOMIC DNA]</scope>
    <source>
        <strain evidence="1">JCA_2017</strain>
    </source>
</reference>
<feature type="non-terminal residue" evidence="1">
    <location>
        <position position="239"/>
    </location>
</feature>
<proteinExistence type="predicted"/>
<dbReference type="OrthoDB" id="1706811at2759"/>
<name>A0A371HWT3_MUCPR</name>
<organism evidence="1 2">
    <name type="scientific">Mucuna pruriens</name>
    <name type="common">Velvet bean</name>
    <name type="synonym">Dolichos pruriens</name>
    <dbReference type="NCBI Taxonomy" id="157652"/>
    <lineage>
        <taxon>Eukaryota</taxon>
        <taxon>Viridiplantae</taxon>
        <taxon>Streptophyta</taxon>
        <taxon>Embryophyta</taxon>
        <taxon>Tracheophyta</taxon>
        <taxon>Spermatophyta</taxon>
        <taxon>Magnoliopsida</taxon>
        <taxon>eudicotyledons</taxon>
        <taxon>Gunneridae</taxon>
        <taxon>Pentapetalae</taxon>
        <taxon>rosids</taxon>
        <taxon>fabids</taxon>
        <taxon>Fabales</taxon>
        <taxon>Fabaceae</taxon>
        <taxon>Papilionoideae</taxon>
        <taxon>50 kb inversion clade</taxon>
        <taxon>NPAAA clade</taxon>
        <taxon>indigoferoid/millettioid clade</taxon>
        <taxon>Phaseoleae</taxon>
        <taxon>Mucuna</taxon>
    </lineage>
</organism>
<evidence type="ECO:0000313" key="2">
    <source>
        <dbReference type="Proteomes" id="UP000257109"/>
    </source>
</evidence>